<keyword evidence="6" id="KW-0963">Cytoplasm</keyword>
<gene>
    <name evidence="12" type="ORF">GLAREA_09685</name>
</gene>
<evidence type="ECO:0000256" key="5">
    <source>
        <dbReference type="ARBA" id="ARBA00013194"/>
    </source>
</evidence>
<protein>
    <recommendedName>
        <fullName evidence="5">peptidylprolyl isomerase</fullName>
        <ecNumber evidence="5">5.2.1.8</ecNumber>
    </recommendedName>
</protein>
<dbReference type="GO" id="GO:0005737">
    <property type="term" value="C:cytoplasm"/>
    <property type="evidence" value="ECO:0007669"/>
    <property type="project" value="UniProtKB-SubCell"/>
</dbReference>
<dbReference type="InterPro" id="IPR029000">
    <property type="entry name" value="Cyclophilin-like_dom_sf"/>
</dbReference>
<evidence type="ECO:0000259" key="11">
    <source>
        <dbReference type="PROSITE" id="PS50072"/>
    </source>
</evidence>
<dbReference type="OMA" id="EMEQNCN"/>
<evidence type="ECO:0000256" key="1">
    <source>
        <dbReference type="ARBA" id="ARBA00000971"/>
    </source>
</evidence>
<keyword evidence="8" id="KW-0802">TPR repeat</keyword>
<evidence type="ECO:0000313" key="13">
    <source>
        <dbReference type="Proteomes" id="UP000016922"/>
    </source>
</evidence>
<keyword evidence="10" id="KW-0413">Isomerase</keyword>
<dbReference type="SUPFAM" id="SSF50891">
    <property type="entry name" value="Cyclophilin-like"/>
    <property type="match status" value="1"/>
</dbReference>
<dbReference type="Gene3D" id="1.25.40.10">
    <property type="entry name" value="Tetratricopeptide repeat domain"/>
    <property type="match status" value="1"/>
</dbReference>
<evidence type="ECO:0000256" key="3">
    <source>
        <dbReference type="ARBA" id="ARBA00004496"/>
    </source>
</evidence>
<dbReference type="Pfam" id="PF00160">
    <property type="entry name" value="Pro_isomerase"/>
    <property type="match status" value="1"/>
</dbReference>
<evidence type="ECO:0000256" key="7">
    <source>
        <dbReference type="ARBA" id="ARBA00022737"/>
    </source>
</evidence>
<dbReference type="RefSeq" id="XP_008084472.1">
    <property type="nucleotide sequence ID" value="XM_008086281.1"/>
</dbReference>
<evidence type="ECO:0000256" key="6">
    <source>
        <dbReference type="ARBA" id="ARBA00022490"/>
    </source>
</evidence>
<dbReference type="GO" id="GO:0051082">
    <property type="term" value="F:unfolded protein binding"/>
    <property type="evidence" value="ECO:0007669"/>
    <property type="project" value="UniProtKB-ARBA"/>
</dbReference>
<dbReference type="SUPFAM" id="SSF48452">
    <property type="entry name" value="TPR-like"/>
    <property type="match status" value="1"/>
</dbReference>
<evidence type="ECO:0000256" key="8">
    <source>
        <dbReference type="ARBA" id="ARBA00022803"/>
    </source>
</evidence>
<dbReference type="GO" id="GO:0016018">
    <property type="term" value="F:cyclosporin A binding"/>
    <property type="evidence" value="ECO:0007669"/>
    <property type="project" value="TreeGrafter"/>
</dbReference>
<organism evidence="12 13">
    <name type="scientific">Glarea lozoyensis (strain ATCC 20868 / MF5171)</name>
    <dbReference type="NCBI Taxonomy" id="1116229"/>
    <lineage>
        <taxon>Eukaryota</taxon>
        <taxon>Fungi</taxon>
        <taxon>Dikarya</taxon>
        <taxon>Ascomycota</taxon>
        <taxon>Pezizomycotina</taxon>
        <taxon>Leotiomycetes</taxon>
        <taxon>Helotiales</taxon>
        <taxon>Helotiaceae</taxon>
        <taxon>Glarea</taxon>
    </lineage>
</organism>
<evidence type="ECO:0000256" key="4">
    <source>
        <dbReference type="ARBA" id="ARBA00010898"/>
    </source>
</evidence>
<evidence type="ECO:0000256" key="10">
    <source>
        <dbReference type="ARBA" id="ARBA00023235"/>
    </source>
</evidence>
<dbReference type="FunFam" id="1.25.40.10:FF:000029">
    <property type="entry name" value="peptidyl-prolyl cis-trans isomerase D"/>
    <property type="match status" value="1"/>
</dbReference>
<evidence type="ECO:0000313" key="12">
    <source>
        <dbReference type="EMBL" id="EPE28564.1"/>
    </source>
</evidence>
<dbReference type="GO" id="GO:0003755">
    <property type="term" value="F:peptidyl-prolyl cis-trans isomerase activity"/>
    <property type="evidence" value="ECO:0007669"/>
    <property type="project" value="UniProtKB-KW"/>
</dbReference>
<accession>S3CU62</accession>
<dbReference type="EC" id="5.2.1.8" evidence="5"/>
<keyword evidence="7" id="KW-0677">Repeat</keyword>
<keyword evidence="9" id="KW-0697">Rotamase</keyword>
<evidence type="ECO:0000256" key="9">
    <source>
        <dbReference type="ARBA" id="ARBA00023110"/>
    </source>
</evidence>
<dbReference type="EMBL" id="KE145368">
    <property type="protein sequence ID" value="EPE28564.1"/>
    <property type="molecule type" value="Genomic_DNA"/>
</dbReference>
<reference evidence="12 13" key="1">
    <citation type="journal article" date="2013" name="BMC Genomics">
        <title>Genomics-driven discovery of the pneumocandin biosynthetic gene cluster in the fungus Glarea lozoyensis.</title>
        <authorList>
            <person name="Chen L."/>
            <person name="Yue Q."/>
            <person name="Zhang X."/>
            <person name="Xiang M."/>
            <person name="Wang C."/>
            <person name="Li S."/>
            <person name="Che Y."/>
            <person name="Ortiz-Lopez F.J."/>
            <person name="Bills G.F."/>
            <person name="Liu X."/>
            <person name="An Z."/>
        </authorList>
    </citation>
    <scope>NUCLEOTIDE SEQUENCE [LARGE SCALE GENOMIC DNA]</scope>
    <source>
        <strain evidence="13">ATCC 20868 / MF5171</strain>
    </source>
</reference>
<dbReference type="PANTHER" id="PTHR11071:SF561">
    <property type="entry name" value="PEPTIDYL-PROLYL CIS-TRANS ISOMERASE D-RELATED"/>
    <property type="match status" value="1"/>
</dbReference>
<dbReference type="Proteomes" id="UP000016922">
    <property type="component" value="Unassembled WGS sequence"/>
</dbReference>
<feature type="domain" description="PPIase cyclophilin-type" evidence="11">
    <location>
        <begin position="24"/>
        <end position="188"/>
    </location>
</feature>
<dbReference type="InterPro" id="IPR002130">
    <property type="entry name" value="Cyclophilin-type_PPIase_dom"/>
</dbReference>
<dbReference type="FunFam" id="2.40.100.10:FF:000009">
    <property type="entry name" value="Peptidyl-prolyl cis-trans isomerase D"/>
    <property type="match status" value="1"/>
</dbReference>
<comment type="function">
    <text evidence="2">PPIases accelerate the folding of proteins. It catalyzes the cis-trans isomerization of proline imidic peptide bonds in oligopeptides.</text>
</comment>
<dbReference type="HOGENOM" id="CLU_012062_37_0_1"/>
<name>S3CU62_GLAL2</name>
<dbReference type="OrthoDB" id="193499at2759"/>
<dbReference type="CDD" id="cd01926">
    <property type="entry name" value="cyclophilin_ABH_like"/>
    <property type="match status" value="1"/>
</dbReference>
<dbReference type="InterPro" id="IPR020892">
    <property type="entry name" value="Cyclophilin-type_PPIase_CS"/>
</dbReference>
<evidence type="ECO:0000256" key="2">
    <source>
        <dbReference type="ARBA" id="ARBA00002388"/>
    </source>
</evidence>
<proteinExistence type="inferred from homology"/>
<keyword evidence="13" id="KW-1185">Reference proteome</keyword>
<dbReference type="GeneID" id="19468732"/>
<dbReference type="KEGG" id="glz:GLAREA_09685"/>
<comment type="subcellular location">
    <subcellularLocation>
        <location evidence="3">Cytoplasm</location>
    </subcellularLocation>
</comment>
<sequence>MPVTPTQRHQILEKMAKQGRSRVFFDITIGNRPEGRVVFELYDEVVPKTADNFRCLCTGEKGTGKSGKPLHYKGSIFHRVIKQFMIQGGDFTMGNGTGGESIYGAKFDDENFKLKHEKPFLLSMANAGPGTNGSQFFVTTVPTPHLDGKHVVFGEVIAGKSIIRKIENLPTQSGDKPNKDVTIADCGQLTGEEALKADAKGPDATGDEYEDFPEDAGKDFTPDQIVKIATDLKAYGNKAFLEMKNLPLALEKYAKGLRYLNEDMGTEKPKIQVKLAMETLRYSLNSNSALISNKLQDFAEGKRFATAALESSDELSGPEECKVLFRRAIANLGLKDEDAALEDLETANDLSPGDAAVVAQLRKTKQEIAERAKKEKAAYSKFFS</sequence>
<comment type="catalytic activity">
    <reaction evidence="1">
        <text>[protein]-peptidylproline (omega=180) = [protein]-peptidylproline (omega=0)</text>
        <dbReference type="Rhea" id="RHEA:16237"/>
        <dbReference type="Rhea" id="RHEA-COMP:10747"/>
        <dbReference type="Rhea" id="RHEA-COMP:10748"/>
        <dbReference type="ChEBI" id="CHEBI:83833"/>
        <dbReference type="ChEBI" id="CHEBI:83834"/>
        <dbReference type="EC" id="5.2.1.8"/>
    </reaction>
</comment>
<dbReference type="Gene3D" id="2.40.100.10">
    <property type="entry name" value="Cyclophilin-like"/>
    <property type="match status" value="1"/>
</dbReference>
<comment type="similarity">
    <text evidence="4">Belongs to the cyclophilin-type PPIase family. PPIase D subfamily.</text>
</comment>
<dbReference type="PROSITE" id="PS00170">
    <property type="entry name" value="CSA_PPIASE_1"/>
    <property type="match status" value="1"/>
</dbReference>
<dbReference type="eggNOG" id="KOG0546">
    <property type="taxonomic scope" value="Eukaryota"/>
</dbReference>
<dbReference type="STRING" id="1116229.S3CU62"/>
<dbReference type="PROSITE" id="PS50072">
    <property type="entry name" value="CSA_PPIASE_2"/>
    <property type="match status" value="1"/>
</dbReference>
<dbReference type="InterPro" id="IPR011990">
    <property type="entry name" value="TPR-like_helical_dom_sf"/>
</dbReference>
<dbReference type="AlphaFoldDB" id="S3CU62"/>
<dbReference type="PANTHER" id="PTHR11071">
    <property type="entry name" value="PEPTIDYL-PROLYL CIS-TRANS ISOMERASE"/>
    <property type="match status" value="1"/>
</dbReference>
<dbReference type="PRINTS" id="PR00153">
    <property type="entry name" value="CSAPPISMRASE"/>
</dbReference>
<dbReference type="GO" id="GO:0042026">
    <property type="term" value="P:protein refolding"/>
    <property type="evidence" value="ECO:0007669"/>
    <property type="project" value="UniProtKB-ARBA"/>
</dbReference>